<dbReference type="VEuPathDB" id="TriTrypDB:Lsey_0029_0220"/>
<keyword evidence="1" id="KW-0812">Transmembrane</keyword>
<dbReference type="Proteomes" id="UP000038009">
    <property type="component" value="Unassembled WGS sequence"/>
</dbReference>
<dbReference type="EMBL" id="LJSK01000029">
    <property type="protein sequence ID" value="KPI89202.1"/>
    <property type="molecule type" value="Genomic_DNA"/>
</dbReference>
<protein>
    <submittedName>
        <fullName evidence="2">Uncharacterized protein</fullName>
    </submittedName>
</protein>
<keyword evidence="1" id="KW-1133">Transmembrane helix</keyword>
<accession>A0A0N1I8J2</accession>
<evidence type="ECO:0000256" key="1">
    <source>
        <dbReference type="SAM" id="Phobius"/>
    </source>
</evidence>
<evidence type="ECO:0000313" key="2">
    <source>
        <dbReference type="EMBL" id="KPI89202.1"/>
    </source>
</evidence>
<keyword evidence="3" id="KW-1185">Reference proteome</keyword>
<evidence type="ECO:0000313" key="3">
    <source>
        <dbReference type="Proteomes" id="UP000038009"/>
    </source>
</evidence>
<proteinExistence type="predicted"/>
<comment type="caution">
    <text evidence="2">The sequence shown here is derived from an EMBL/GenBank/DDBJ whole genome shotgun (WGS) entry which is preliminary data.</text>
</comment>
<sequence>MIILYICSSTEFSLRVRQLSRCEADARACTLIQRAPAAAAACYYYYYYYCYLFVLQAKSETCRRFIFLICRQSGRGGVAHFRENKNVFFLGLRESSVQACRCVELSILIFFFSPFASCTPVVPFVAKISEILILIFFSFALCCAGVVFPLSTPLSCTAERAFEVLPFAALIQFSLVAGSSGVCTELIRSES</sequence>
<feature type="transmembrane region" description="Helical" evidence="1">
    <location>
        <begin position="132"/>
        <end position="152"/>
    </location>
</feature>
<reference evidence="2 3" key="1">
    <citation type="journal article" date="2015" name="PLoS Pathog.">
        <title>Leptomonas seymouri: Adaptations to the Dixenous Life Cycle Analyzed by Genome Sequencing, Transcriptome Profiling and Co-infection with Leishmania donovani.</title>
        <authorList>
            <person name="Kraeva N."/>
            <person name="Butenko A."/>
            <person name="Hlavacova J."/>
            <person name="Kostygov A."/>
            <person name="Myskova J."/>
            <person name="Grybchuk D."/>
            <person name="Lestinova T."/>
            <person name="Votypka J."/>
            <person name="Volf P."/>
            <person name="Opperdoes F."/>
            <person name="Flegontov P."/>
            <person name="Lukes J."/>
            <person name="Yurchenko V."/>
        </authorList>
    </citation>
    <scope>NUCLEOTIDE SEQUENCE [LARGE SCALE GENOMIC DNA]</scope>
    <source>
        <strain evidence="2 3">ATCC 30220</strain>
    </source>
</reference>
<gene>
    <name evidence="2" type="ORF">ABL78_1695</name>
</gene>
<dbReference type="AlphaFoldDB" id="A0A0N1I8J2"/>
<keyword evidence="1" id="KW-0472">Membrane</keyword>
<name>A0A0N1I8J2_LEPSE</name>
<feature type="transmembrane region" description="Helical" evidence="1">
    <location>
        <begin position="105"/>
        <end position="125"/>
    </location>
</feature>
<organism evidence="2 3">
    <name type="scientific">Leptomonas seymouri</name>
    <dbReference type="NCBI Taxonomy" id="5684"/>
    <lineage>
        <taxon>Eukaryota</taxon>
        <taxon>Discoba</taxon>
        <taxon>Euglenozoa</taxon>
        <taxon>Kinetoplastea</taxon>
        <taxon>Metakinetoplastina</taxon>
        <taxon>Trypanosomatida</taxon>
        <taxon>Trypanosomatidae</taxon>
        <taxon>Leishmaniinae</taxon>
        <taxon>Leptomonas</taxon>
    </lineage>
</organism>